<dbReference type="PANTHER" id="PTHR44169">
    <property type="entry name" value="NADPH-DEPENDENT 1-ACYLDIHYDROXYACETONE PHOSPHATE REDUCTASE"/>
    <property type="match status" value="1"/>
</dbReference>
<dbReference type="InterPro" id="IPR036291">
    <property type="entry name" value="NAD(P)-bd_dom_sf"/>
</dbReference>
<protein>
    <submittedName>
        <fullName evidence="4">NADPH-dependent 1-acyldihydroxyacetone phosphate reductase</fullName>
    </submittedName>
</protein>
<evidence type="ECO:0000256" key="2">
    <source>
        <dbReference type="ARBA" id="ARBA00023002"/>
    </source>
</evidence>
<dbReference type="SUPFAM" id="SSF51735">
    <property type="entry name" value="NAD(P)-binding Rossmann-fold domains"/>
    <property type="match status" value="1"/>
</dbReference>
<dbReference type="PRINTS" id="PR00081">
    <property type="entry name" value="GDHRDH"/>
</dbReference>
<dbReference type="Pfam" id="PF00106">
    <property type="entry name" value="adh_short"/>
    <property type="match status" value="1"/>
</dbReference>
<dbReference type="PRINTS" id="PR00080">
    <property type="entry name" value="SDRFAMILY"/>
</dbReference>
<keyword evidence="5" id="KW-1185">Reference proteome</keyword>
<dbReference type="InterPro" id="IPR002347">
    <property type="entry name" value="SDR_fam"/>
</dbReference>
<evidence type="ECO:0000313" key="4">
    <source>
        <dbReference type="EMBL" id="CAK7917868.1"/>
    </source>
</evidence>
<dbReference type="Proteomes" id="UP001497600">
    <property type="component" value="Chromosome G"/>
</dbReference>
<accession>A0ABP0EJ04</accession>
<reference evidence="4 5" key="1">
    <citation type="submission" date="2024-01" db="EMBL/GenBank/DDBJ databases">
        <authorList>
            <consortium name="Genoscope - CEA"/>
            <person name="William W."/>
        </authorList>
    </citation>
    <scope>NUCLEOTIDE SEQUENCE [LARGE SCALE GENOMIC DNA]</scope>
    <source>
        <strain evidence="4 5">29B2s-10</strain>
    </source>
</reference>
<organism evidence="4 5">
    <name type="scientific">[Candida] anglica</name>
    <dbReference type="NCBI Taxonomy" id="148631"/>
    <lineage>
        <taxon>Eukaryota</taxon>
        <taxon>Fungi</taxon>
        <taxon>Dikarya</taxon>
        <taxon>Ascomycota</taxon>
        <taxon>Saccharomycotina</taxon>
        <taxon>Pichiomycetes</taxon>
        <taxon>Debaryomycetaceae</taxon>
        <taxon>Kurtzmaniella</taxon>
    </lineage>
</organism>
<dbReference type="Gene3D" id="3.40.50.720">
    <property type="entry name" value="NAD(P)-binding Rossmann-like Domain"/>
    <property type="match status" value="1"/>
</dbReference>
<sequence>MTKYAFITGASSGIGYALSKSFAQRGYKVFACSPEWELHLMDPLKGLGVTPLACDITNTEDILRVKEIIRKETGGRLDVLYNNAGIAIGGPACECKDKDVEKIFRVNVFGHIAVTREFTDFVVATKGTIVFTSSVAGRIAFPFVALYCSTKAAIDHYAHVLNLELKPFGVSVVSVITGGVNTAVGDKSKDLSEDEFGLKYNVPGAPECALEVALMARKCPIPVQPDEYAEAVVKKLVRGNPSLNLFQGGMSWILNFLGRRTPIWFQQWAISRHFKFNTVARNIRKRLQARS</sequence>
<gene>
    <name evidence="4" type="primary">AYR1</name>
    <name evidence="4" type="ORF">CAAN4_G10616</name>
</gene>
<keyword evidence="2" id="KW-0560">Oxidoreductase</keyword>
<evidence type="ECO:0000256" key="1">
    <source>
        <dbReference type="ARBA" id="ARBA00006484"/>
    </source>
</evidence>
<evidence type="ECO:0000256" key="3">
    <source>
        <dbReference type="RuleBase" id="RU000363"/>
    </source>
</evidence>
<name>A0ABP0EJ04_9ASCO</name>
<dbReference type="EMBL" id="OZ004259">
    <property type="protein sequence ID" value="CAK7917868.1"/>
    <property type="molecule type" value="Genomic_DNA"/>
</dbReference>
<proteinExistence type="inferred from homology"/>
<dbReference type="PANTHER" id="PTHR44169:SF6">
    <property type="entry name" value="NADPH-DEPENDENT 1-ACYLDIHYDROXYACETONE PHOSPHATE REDUCTASE"/>
    <property type="match status" value="1"/>
</dbReference>
<comment type="similarity">
    <text evidence="1 3">Belongs to the short-chain dehydrogenases/reductases (SDR) family.</text>
</comment>
<evidence type="ECO:0000313" key="5">
    <source>
        <dbReference type="Proteomes" id="UP001497600"/>
    </source>
</evidence>